<evidence type="ECO:0000313" key="2">
    <source>
        <dbReference type="Proteomes" id="UP000316426"/>
    </source>
</evidence>
<keyword evidence="2" id="KW-1185">Reference proteome</keyword>
<dbReference type="KEGG" id="bmei:Spa11_41200"/>
<gene>
    <name evidence="1" type="ORF">Spa11_41200</name>
</gene>
<evidence type="ECO:0000313" key="1">
    <source>
        <dbReference type="EMBL" id="QDV75897.1"/>
    </source>
</evidence>
<evidence type="ECO:0008006" key="3">
    <source>
        <dbReference type="Google" id="ProtNLM"/>
    </source>
</evidence>
<name>A0A518KDM9_9BACT</name>
<accession>A0A518KDM9</accession>
<dbReference type="AlphaFoldDB" id="A0A518KDM9"/>
<sequence length="103" mass="11433">MKNYYAIVVQRAVVAGKPTGSIDVSAYYFLAESKENVRAAIHSQHPFSYEGAEGDEVIWELLRILSIDERSELISGDEVTGFITSVDELSGFVEDPDDCRDVT</sequence>
<reference evidence="1 2" key="1">
    <citation type="submission" date="2019-02" db="EMBL/GenBank/DDBJ databases">
        <title>Deep-cultivation of Planctomycetes and their phenomic and genomic characterization uncovers novel biology.</title>
        <authorList>
            <person name="Wiegand S."/>
            <person name="Jogler M."/>
            <person name="Boedeker C."/>
            <person name="Pinto D."/>
            <person name="Vollmers J."/>
            <person name="Rivas-Marin E."/>
            <person name="Kohn T."/>
            <person name="Peeters S.H."/>
            <person name="Heuer A."/>
            <person name="Rast P."/>
            <person name="Oberbeckmann S."/>
            <person name="Bunk B."/>
            <person name="Jeske O."/>
            <person name="Meyerdierks A."/>
            <person name="Storesund J.E."/>
            <person name="Kallscheuer N."/>
            <person name="Luecker S."/>
            <person name="Lage O.M."/>
            <person name="Pohl T."/>
            <person name="Merkel B.J."/>
            <person name="Hornburger P."/>
            <person name="Mueller R.-W."/>
            <person name="Bruemmer F."/>
            <person name="Labrenz M."/>
            <person name="Spormann A.M."/>
            <person name="Op den Camp H."/>
            <person name="Overmann J."/>
            <person name="Amann R."/>
            <person name="Jetten M.S.M."/>
            <person name="Mascher T."/>
            <person name="Medema M.H."/>
            <person name="Devos D.P."/>
            <person name="Kaster A.-K."/>
            <person name="Ovreas L."/>
            <person name="Rohde M."/>
            <person name="Galperin M.Y."/>
            <person name="Jogler C."/>
        </authorList>
    </citation>
    <scope>NUCLEOTIDE SEQUENCE [LARGE SCALE GENOMIC DNA]</scope>
    <source>
        <strain evidence="1 2">Spa11</strain>
    </source>
</reference>
<dbReference type="RefSeq" id="WP_145116070.1">
    <property type="nucleotide sequence ID" value="NZ_CP036349.1"/>
</dbReference>
<dbReference type="EMBL" id="CP036349">
    <property type="protein sequence ID" value="QDV75897.1"/>
    <property type="molecule type" value="Genomic_DNA"/>
</dbReference>
<proteinExistence type="predicted"/>
<protein>
    <recommendedName>
        <fullName evidence="3">DUF4288 domain-containing protein</fullName>
    </recommendedName>
</protein>
<organism evidence="1 2">
    <name type="scientific">Botrimarina mediterranea</name>
    <dbReference type="NCBI Taxonomy" id="2528022"/>
    <lineage>
        <taxon>Bacteria</taxon>
        <taxon>Pseudomonadati</taxon>
        <taxon>Planctomycetota</taxon>
        <taxon>Planctomycetia</taxon>
        <taxon>Pirellulales</taxon>
        <taxon>Lacipirellulaceae</taxon>
        <taxon>Botrimarina</taxon>
    </lineage>
</organism>
<dbReference type="Proteomes" id="UP000316426">
    <property type="component" value="Chromosome"/>
</dbReference>